<feature type="region of interest" description="Disordered" evidence="1">
    <location>
        <begin position="38"/>
        <end position="79"/>
    </location>
</feature>
<dbReference type="AlphaFoldDB" id="A0A068V5Y5"/>
<evidence type="ECO:0000313" key="2">
    <source>
        <dbReference type="EMBL" id="CDP16071.1"/>
    </source>
</evidence>
<sequence>MAKLKPQNLESSPVCCAVALIPPFLFWYFVSHPTGQSRHPAPAPAPAPHSPQPPFSPPSAILHSHSTDRSLHSHPTPQPPFSPPASILLIFSFPLSVNFFPVPHLQPQPHPPDKSSPLNQATEFLPWPVARLILATVTDSPYVAATRSHLGRARGLYHTPIHCILLEGVSSPAHSTALPRRWQQQSKLT</sequence>
<dbReference type="Proteomes" id="UP000295252">
    <property type="component" value="Chromosome VII"/>
</dbReference>
<dbReference type="EMBL" id="HG739199">
    <property type="protein sequence ID" value="CDP16071.1"/>
    <property type="molecule type" value="Genomic_DNA"/>
</dbReference>
<evidence type="ECO:0000256" key="1">
    <source>
        <dbReference type="SAM" id="MobiDB-lite"/>
    </source>
</evidence>
<keyword evidence="3" id="KW-1185">Reference proteome</keyword>
<feature type="compositionally biased region" description="Pro residues" evidence="1">
    <location>
        <begin position="41"/>
        <end position="57"/>
    </location>
</feature>
<accession>A0A068V5Y5</accession>
<reference evidence="3" key="1">
    <citation type="journal article" date="2014" name="Science">
        <title>The coffee genome provides insight into the convergent evolution of caffeine biosynthesis.</title>
        <authorList>
            <person name="Denoeud F."/>
            <person name="Carretero-Paulet L."/>
            <person name="Dereeper A."/>
            <person name="Droc G."/>
            <person name="Guyot R."/>
            <person name="Pietrella M."/>
            <person name="Zheng C."/>
            <person name="Alberti A."/>
            <person name="Anthony F."/>
            <person name="Aprea G."/>
            <person name="Aury J.M."/>
            <person name="Bento P."/>
            <person name="Bernard M."/>
            <person name="Bocs S."/>
            <person name="Campa C."/>
            <person name="Cenci A."/>
            <person name="Combes M.C."/>
            <person name="Crouzillat D."/>
            <person name="Da Silva C."/>
            <person name="Daddiego L."/>
            <person name="De Bellis F."/>
            <person name="Dussert S."/>
            <person name="Garsmeur O."/>
            <person name="Gayraud T."/>
            <person name="Guignon V."/>
            <person name="Jahn K."/>
            <person name="Jamilloux V."/>
            <person name="Joet T."/>
            <person name="Labadie K."/>
            <person name="Lan T."/>
            <person name="Leclercq J."/>
            <person name="Lepelley M."/>
            <person name="Leroy T."/>
            <person name="Li L.T."/>
            <person name="Librado P."/>
            <person name="Lopez L."/>
            <person name="Munoz A."/>
            <person name="Noel B."/>
            <person name="Pallavicini A."/>
            <person name="Perrotta G."/>
            <person name="Poncet V."/>
            <person name="Pot D."/>
            <person name="Priyono X."/>
            <person name="Rigoreau M."/>
            <person name="Rouard M."/>
            <person name="Rozas J."/>
            <person name="Tranchant-Dubreuil C."/>
            <person name="VanBuren R."/>
            <person name="Zhang Q."/>
            <person name="Andrade A.C."/>
            <person name="Argout X."/>
            <person name="Bertrand B."/>
            <person name="de Kochko A."/>
            <person name="Graziosi G."/>
            <person name="Henry R.J."/>
            <person name="Jayarama X."/>
            <person name="Ming R."/>
            <person name="Nagai C."/>
            <person name="Rounsley S."/>
            <person name="Sankoff D."/>
            <person name="Giuliano G."/>
            <person name="Albert V.A."/>
            <person name="Wincker P."/>
            <person name="Lashermes P."/>
        </authorList>
    </citation>
    <scope>NUCLEOTIDE SEQUENCE [LARGE SCALE GENOMIC DNA]</scope>
    <source>
        <strain evidence="3">cv. DH200-94</strain>
    </source>
</reference>
<dbReference type="Gramene" id="CDP16071">
    <property type="protein sequence ID" value="CDP16071"/>
    <property type="gene ID" value="GSCOC_T00017082001"/>
</dbReference>
<proteinExistence type="predicted"/>
<organism evidence="2 3">
    <name type="scientific">Coffea canephora</name>
    <name type="common">Robusta coffee</name>
    <dbReference type="NCBI Taxonomy" id="49390"/>
    <lineage>
        <taxon>Eukaryota</taxon>
        <taxon>Viridiplantae</taxon>
        <taxon>Streptophyta</taxon>
        <taxon>Embryophyta</taxon>
        <taxon>Tracheophyta</taxon>
        <taxon>Spermatophyta</taxon>
        <taxon>Magnoliopsida</taxon>
        <taxon>eudicotyledons</taxon>
        <taxon>Gunneridae</taxon>
        <taxon>Pentapetalae</taxon>
        <taxon>asterids</taxon>
        <taxon>lamiids</taxon>
        <taxon>Gentianales</taxon>
        <taxon>Rubiaceae</taxon>
        <taxon>Ixoroideae</taxon>
        <taxon>Gardenieae complex</taxon>
        <taxon>Bertiereae - Coffeeae clade</taxon>
        <taxon>Coffeeae</taxon>
        <taxon>Coffea</taxon>
    </lineage>
</organism>
<protein>
    <submittedName>
        <fullName evidence="2">Uncharacterized protein</fullName>
    </submittedName>
</protein>
<dbReference type="InParanoid" id="A0A068V5Y5"/>
<gene>
    <name evidence="2" type="ORF">GSCOC_T00017082001</name>
</gene>
<evidence type="ECO:0000313" key="3">
    <source>
        <dbReference type="Proteomes" id="UP000295252"/>
    </source>
</evidence>
<name>A0A068V5Y5_COFCA</name>